<evidence type="ECO:0000313" key="7">
    <source>
        <dbReference type="Proteomes" id="UP001432209"/>
    </source>
</evidence>
<dbReference type="SMART" id="SM00825">
    <property type="entry name" value="PKS_KS"/>
    <property type="match status" value="1"/>
</dbReference>
<reference evidence="6" key="1">
    <citation type="submission" date="2022-10" db="EMBL/GenBank/DDBJ databases">
        <title>The complete genomes of actinobacterial strains from the NBC collection.</title>
        <authorList>
            <person name="Joergensen T.S."/>
            <person name="Alvarez Arevalo M."/>
            <person name="Sterndorff E.B."/>
            <person name="Faurdal D."/>
            <person name="Vuksanovic O."/>
            <person name="Mourched A.-S."/>
            <person name="Charusanti P."/>
            <person name="Shaw S."/>
            <person name="Blin K."/>
            <person name="Weber T."/>
        </authorList>
    </citation>
    <scope>NUCLEOTIDE SEQUENCE</scope>
    <source>
        <strain evidence="6">NBC_01432</strain>
    </source>
</reference>
<keyword evidence="7" id="KW-1185">Reference proteome</keyword>
<evidence type="ECO:0000259" key="5">
    <source>
        <dbReference type="PROSITE" id="PS52004"/>
    </source>
</evidence>
<dbReference type="InterPro" id="IPR000794">
    <property type="entry name" value="Beta-ketoacyl_synthase"/>
</dbReference>
<proteinExistence type="inferred from homology"/>
<evidence type="ECO:0000256" key="3">
    <source>
        <dbReference type="ARBA" id="ARBA00023315"/>
    </source>
</evidence>
<evidence type="ECO:0000313" key="6">
    <source>
        <dbReference type="EMBL" id="WUX51814.1"/>
    </source>
</evidence>
<dbReference type="InterPro" id="IPR020841">
    <property type="entry name" value="PKS_Beta-ketoAc_synthase_dom"/>
</dbReference>
<dbReference type="Proteomes" id="UP001432209">
    <property type="component" value="Chromosome"/>
</dbReference>
<dbReference type="NCBIfam" id="NF005589">
    <property type="entry name" value="PRK07314.1"/>
    <property type="match status" value="1"/>
</dbReference>
<comment type="similarity">
    <text evidence="1 4">Belongs to the thiolase-like superfamily. Beta-ketoacyl-ACP synthases family.</text>
</comment>
<gene>
    <name evidence="6" type="ORF">OG442_09840</name>
</gene>
<dbReference type="InterPro" id="IPR014031">
    <property type="entry name" value="Ketoacyl_synth_C"/>
</dbReference>
<dbReference type="GeneID" id="91345407"/>
<protein>
    <submittedName>
        <fullName evidence="6">Beta-ketoacyl-[acyl-carrier-protein] synthase family protein</fullName>
    </submittedName>
</protein>
<accession>A0ABZ2A317</accession>
<dbReference type="CDD" id="cd00834">
    <property type="entry name" value="KAS_I_II"/>
    <property type="match status" value="1"/>
</dbReference>
<feature type="domain" description="Ketosynthase family 3 (KS3)" evidence="5">
    <location>
        <begin position="8"/>
        <end position="412"/>
    </location>
</feature>
<dbReference type="SUPFAM" id="SSF53901">
    <property type="entry name" value="Thiolase-like"/>
    <property type="match status" value="1"/>
</dbReference>
<dbReference type="PROSITE" id="PS52004">
    <property type="entry name" value="KS3_2"/>
    <property type="match status" value="1"/>
</dbReference>
<dbReference type="PANTHER" id="PTHR11712">
    <property type="entry name" value="POLYKETIDE SYNTHASE-RELATED"/>
    <property type="match status" value="1"/>
</dbReference>
<dbReference type="Pfam" id="PF02801">
    <property type="entry name" value="Ketoacyl-synt_C"/>
    <property type="match status" value="1"/>
</dbReference>
<dbReference type="PROSITE" id="PS00606">
    <property type="entry name" value="KS3_1"/>
    <property type="match status" value="1"/>
</dbReference>
<dbReference type="Gene3D" id="3.40.47.10">
    <property type="match status" value="2"/>
</dbReference>
<dbReference type="InterPro" id="IPR014030">
    <property type="entry name" value="Ketoacyl_synth_N"/>
</dbReference>
<name>A0ABZ2A317_STRNV</name>
<keyword evidence="2 4" id="KW-0808">Transferase</keyword>
<sequence length="413" mass="41683">MTVTGGGPFRAAVTGLGMVTAAGPDTRSSWEGILAGRPTAAEAPELAGLPVSFACRADAFDGEAVLGRRQTWRLDRTTQLAMAATAEALAQAGLDPAEWDGARVGVVLGTALGGVTTWQREADRLRELGPDSVSPLLIPMSAVNMTAGHLAAAHGARGPNFATATACASGTTALGAARDLLRSNTCDIVVAGGTEAAISPLVAAAFAKMGALSKRSDDPAGASRPFDRHRDGFVLAEGAAVLVLERPEHAAARGAVPYAYLSGYGASADAGHATRPDPEGRGAESALRAALADAGLGPDDVDHVNAHGTSTPLNDAVESAMIRRVLGERHPAVTSVKGVTGHCLGASGAIEAAVAVLSLHHQLVPPTANLTGIDAGMEVDVVADKARPLPMSTVVSHSFGFGGQNAVVTLTSA</sequence>
<keyword evidence="3" id="KW-0012">Acyltransferase</keyword>
<dbReference type="InterPro" id="IPR018201">
    <property type="entry name" value="Ketoacyl_synth_AS"/>
</dbReference>
<dbReference type="EMBL" id="CP109495">
    <property type="protein sequence ID" value="WUX51814.1"/>
    <property type="molecule type" value="Genomic_DNA"/>
</dbReference>
<evidence type="ECO:0000256" key="2">
    <source>
        <dbReference type="ARBA" id="ARBA00022679"/>
    </source>
</evidence>
<evidence type="ECO:0000256" key="1">
    <source>
        <dbReference type="ARBA" id="ARBA00008467"/>
    </source>
</evidence>
<dbReference type="Pfam" id="PF00109">
    <property type="entry name" value="ketoacyl-synt"/>
    <property type="match status" value="1"/>
</dbReference>
<dbReference type="PANTHER" id="PTHR11712:SF347">
    <property type="entry name" value="BETA KETOACYL-ACYL CARRIER PROTEIN SYNTHASE"/>
    <property type="match status" value="1"/>
</dbReference>
<organism evidence="6 7">
    <name type="scientific">Streptomyces niveus</name>
    <name type="common">Streptomyces spheroides</name>
    <dbReference type="NCBI Taxonomy" id="193462"/>
    <lineage>
        <taxon>Bacteria</taxon>
        <taxon>Bacillati</taxon>
        <taxon>Actinomycetota</taxon>
        <taxon>Actinomycetes</taxon>
        <taxon>Kitasatosporales</taxon>
        <taxon>Streptomycetaceae</taxon>
        <taxon>Streptomyces</taxon>
    </lineage>
</organism>
<dbReference type="InterPro" id="IPR016039">
    <property type="entry name" value="Thiolase-like"/>
</dbReference>
<evidence type="ECO:0000256" key="4">
    <source>
        <dbReference type="RuleBase" id="RU003694"/>
    </source>
</evidence>
<dbReference type="RefSeq" id="WP_329075502.1">
    <property type="nucleotide sequence ID" value="NZ_CP108849.2"/>
</dbReference>